<dbReference type="CDD" id="cd01106">
    <property type="entry name" value="HTH_TipAL-Mta"/>
    <property type="match status" value="1"/>
</dbReference>
<dbReference type="AlphaFoldDB" id="A0A6A9V066"/>
<evidence type="ECO:0000313" key="3">
    <source>
        <dbReference type="EMBL" id="MVA74890.1"/>
    </source>
</evidence>
<dbReference type="EMBL" id="WPCU01000003">
    <property type="protein sequence ID" value="MVA74890.1"/>
    <property type="molecule type" value="Genomic_DNA"/>
</dbReference>
<dbReference type="GO" id="GO:0003700">
    <property type="term" value="F:DNA-binding transcription factor activity"/>
    <property type="evidence" value="ECO:0007669"/>
    <property type="project" value="InterPro"/>
</dbReference>
<dbReference type="Pfam" id="PF13411">
    <property type="entry name" value="MerR_1"/>
    <property type="match status" value="1"/>
</dbReference>
<dbReference type="PROSITE" id="PS50937">
    <property type="entry name" value="HTH_MERR_2"/>
    <property type="match status" value="1"/>
</dbReference>
<accession>A0A6A9V066</accession>
<dbReference type="Gene3D" id="1.10.1660.10">
    <property type="match status" value="1"/>
</dbReference>
<evidence type="ECO:0000256" key="1">
    <source>
        <dbReference type="ARBA" id="ARBA00023125"/>
    </source>
</evidence>
<dbReference type="PANTHER" id="PTHR30204:SF93">
    <property type="entry name" value="HTH MERR-TYPE DOMAIN-CONTAINING PROTEIN"/>
    <property type="match status" value="1"/>
</dbReference>
<dbReference type="InterPro" id="IPR009061">
    <property type="entry name" value="DNA-bd_dom_put_sf"/>
</dbReference>
<dbReference type="GO" id="GO:0003677">
    <property type="term" value="F:DNA binding"/>
    <property type="evidence" value="ECO:0007669"/>
    <property type="project" value="UniProtKB-KW"/>
</dbReference>
<dbReference type="SUPFAM" id="SSF46955">
    <property type="entry name" value="Putative DNA-binding domain"/>
    <property type="match status" value="1"/>
</dbReference>
<keyword evidence="4" id="KW-1185">Reference proteome</keyword>
<comment type="caution">
    <text evidence="3">The sequence shown here is derived from an EMBL/GenBank/DDBJ whole genome shotgun (WGS) entry which is preliminary data.</text>
</comment>
<evidence type="ECO:0000313" key="4">
    <source>
        <dbReference type="Proteomes" id="UP000435304"/>
    </source>
</evidence>
<dbReference type="PANTHER" id="PTHR30204">
    <property type="entry name" value="REDOX-CYCLING DRUG-SENSING TRANSCRIPTIONAL ACTIVATOR SOXR"/>
    <property type="match status" value="1"/>
</dbReference>
<organism evidence="3 4">
    <name type="scientific">Auraticoccus cholistanensis</name>
    <dbReference type="NCBI Taxonomy" id="2656650"/>
    <lineage>
        <taxon>Bacteria</taxon>
        <taxon>Bacillati</taxon>
        <taxon>Actinomycetota</taxon>
        <taxon>Actinomycetes</taxon>
        <taxon>Propionibacteriales</taxon>
        <taxon>Propionibacteriaceae</taxon>
        <taxon>Auraticoccus</taxon>
    </lineage>
</organism>
<dbReference type="InterPro" id="IPR000551">
    <property type="entry name" value="MerR-type_HTH_dom"/>
</dbReference>
<protein>
    <submittedName>
        <fullName evidence="3">MerR family DNA-binding transcriptional regulator</fullName>
    </submittedName>
</protein>
<evidence type="ECO:0000259" key="2">
    <source>
        <dbReference type="PROSITE" id="PS50937"/>
    </source>
</evidence>
<name>A0A6A9V066_9ACTN</name>
<dbReference type="Proteomes" id="UP000435304">
    <property type="component" value="Unassembled WGS sequence"/>
</dbReference>
<proteinExistence type="predicted"/>
<sequence>MGLLRRHGPLAGDRAVRCARARDAVAGRAGDDVRGDARGAAVLTVGQLAELAGVTVRTVRYYHQRGLLPEPGRDASGYRRYTSAHLIRLLRIRGLTEIGIPLTEVDRLLDAPRSELARTLDDLDAQLAAQAERIAGHRAVIARLRGTDPRIPAHLHPLAERLRSAGVPESAIAAERDAVLLAEAVGGRGTSTWTVADFYAGFDDPALSERLLRAWQRFEQLEEADRAEVDAVVAEFVDLFATHLQDVGAGEQQGADPLARLLIEDHVAALPPAKREVVQRVAAHFGG</sequence>
<feature type="domain" description="HTH merR-type" evidence="2">
    <location>
        <begin position="42"/>
        <end position="111"/>
    </location>
</feature>
<reference evidence="3 4" key="1">
    <citation type="submission" date="2019-12" db="EMBL/GenBank/DDBJ databases">
        <title>Auraticoccus cholistani sp. nov., an actinomycete isolated from soil of Cholistan desert.</title>
        <authorList>
            <person name="Cheema M.T."/>
        </authorList>
    </citation>
    <scope>NUCLEOTIDE SEQUENCE [LARGE SCALE GENOMIC DNA]</scope>
    <source>
        <strain evidence="3 4">F435</strain>
    </source>
</reference>
<gene>
    <name evidence="3" type="ORF">GC722_02415</name>
</gene>
<dbReference type="SMART" id="SM00422">
    <property type="entry name" value="HTH_MERR"/>
    <property type="match status" value="1"/>
</dbReference>
<dbReference type="PRINTS" id="PR00040">
    <property type="entry name" value="HTHMERR"/>
</dbReference>
<dbReference type="InterPro" id="IPR047057">
    <property type="entry name" value="MerR_fam"/>
</dbReference>
<keyword evidence="1 3" id="KW-0238">DNA-binding</keyword>